<dbReference type="Proteomes" id="UP001056120">
    <property type="component" value="Linkage Group LG03"/>
</dbReference>
<comment type="caution">
    <text evidence="1">The sequence shown here is derived from an EMBL/GenBank/DDBJ whole genome shotgun (WGS) entry which is preliminary data.</text>
</comment>
<keyword evidence="2" id="KW-1185">Reference proteome</keyword>
<dbReference type="EMBL" id="CM042020">
    <property type="protein sequence ID" value="KAI3821557.1"/>
    <property type="molecule type" value="Genomic_DNA"/>
</dbReference>
<name>A0ACB9JMI5_9ASTR</name>
<protein>
    <submittedName>
        <fullName evidence="1">Uncharacterized protein</fullName>
    </submittedName>
</protein>
<organism evidence="1 2">
    <name type="scientific">Smallanthus sonchifolius</name>
    <dbReference type="NCBI Taxonomy" id="185202"/>
    <lineage>
        <taxon>Eukaryota</taxon>
        <taxon>Viridiplantae</taxon>
        <taxon>Streptophyta</taxon>
        <taxon>Embryophyta</taxon>
        <taxon>Tracheophyta</taxon>
        <taxon>Spermatophyta</taxon>
        <taxon>Magnoliopsida</taxon>
        <taxon>eudicotyledons</taxon>
        <taxon>Gunneridae</taxon>
        <taxon>Pentapetalae</taxon>
        <taxon>asterids</taxon>
        <taxon>campanulids</taxon>
        <taxon>Asterales</taxon>
        <taxon>Asteraceae</taxon>
        <taxon>Asteroideae</taxon>
        <taxon>Heliantheae alliance</taxon>
        <taxon>Millerieae</taxon>
        <taxon>Smallanthus</taxon>
    </lineage>
</organism>
<proteinExistence type="predicted"/>
<accession>A0ACB9JMI5</accession>
<gene>
    <name evidence="1" type="ORF">L1987_09125</name>
</gene>
<evidence type="ECO:0000313" key="1">
    <source>
        <dbReference type="EMBL" id="KAI3821557.1"/>
    </source>
</evidence>
<sequence>MTELFAVKITAADRVKPKEQKGKPSVATKSTAAQVKRSAVSKSDADKPNTKSTAEKAKRAGKPPTQHWKAKKPPSIIIGSVECIYPVM</sequence>
<reference evidence="1 2" key="2">
    <citation type="journal article" date="2022" name="Mol. Ecol. Resour.">
        <title>The genomes of chicory, endive, great burdock and yacon provide insights into Asteraceae paleo-polyploidization history and plant inulin production.</title>
        <authorList>
            <person name="Fan W."/>
            <person name="Wang S."/>
            <person name="Wang H."/>
            <person name="Wang A."/>
            <person name="Jiang F."/>
            <person name="Liu H."/>
            <person name="Zhao H."/>
            <person name="Xu D."/>
            <person name="Zhang Y."/>
        </authorList>
    </citation>
    <scope>NUCLEOTIDE SEQUENCE [LARGE SCALE GENOMIC DNA]</scope>
    <source>
        <strain evidence="2">cv. Yunnan</strain>
        <tissue evidence="1">Leaves</tissue>
    </source>
</reference>
<reference evidence="2" key="1">
    <citation type="journal article" date="2022" name="Mol. Ecol. Resour.">
        <title>The genomes of chicory, endive, great burdock and yacon provide insights into Asteraceae palaeo-polyploidization history and plant inulin production.</title>
        <authorList>
            <person name="Fan W."/>
            <person name="Wang S."/>
            <person name="Wang H."/>
            <person name="Wang A."/>
            <person name="Jiang F."/>
            <person name="Liu H."/>
            <person name="Zhao H."/>
            <person name="Xu D."/>
            <person name="Zhang Y."/>
        </authorList>
    </citation>
    <scope>NUCLEOTIDE SEQUENCE [LARGE SCALE GENOMIC DNA]</scope>
    <source>
        <strain evidence="2">cv. Yunnan</strain>
    </source>
</reference>
<evidence type="ECO:0000313" key="2">
    <source>
        <dbReference type="Proteomes" id="UP001056120"/>
    </source>
</evidence>